<feature type="transmembrane region" description="Helical" evidence="1">
    <location>
        <begin position="114"/>
        <end position="133"/>
    </location>
</feature>
<evidence type="ECO:0000313" key="2">
    <source>
        <dbReference type="EMBL" id="BDD09393.1"/>
    </source>
</evidence>
<keyword evidence="3" id="KW-1185">Reference proteome</keyword>
<keyword evidence="1" id="KW-0812">Transmembrane</keyword>
<gene>
    <name evidence="2" type="ORF">FUAX_18250</name>
</gene>
<feature type="transmembrane region" description="Helical" evidence="1">
    <location>
        <begin position="12"/>
        <end position="35"/>
    </location>
</feature>
<protein>
    <submittedName>
        <fullName evidence="2">Uncharacterized protein</fullName>
    </submittedName>
</protein>
<dbReference type="AlphaFoldDB" id="A0AAU9CMY6"/>
<sequence length="435" mass="50376">MNTKKLLEYSIFARIFVALMFTIMVGFIIKSFILFPNELLFDNVMEYTSSRYSSNGRSGWTYNFYVLNQDGLFVRVFVLLPILFATVFYFGVLSAISIFYNLKSKRTKEAGRDTKLVLLIAFPFLVMPNYYSFSQLFDINERGGYLVQDRILTPDNKILEIGTRKLRGHYIENNSTVSNDSSFLLVRLINENNDEEIFRDKIGVASQNTMNFLCGDTLWLFQEKAQYLKALSMRSKKVLIEDKNGLLEMMPEGLNTGISELSHSPARKKSIYIHTDDGRKLYLHTDINTVSESYRYKSNNTVKYYLRAENKHRFVLNSNEVQVPVNWRNEILLDAEIINYKDDTIIIRHRKKVNRDAKFLITAYSISDAKKIWEYSEEESPLLEKVYGKIKVKALINKGETILNLYDTYSLKGTVLVDAQGKQTTINGTLDALRL</sequence>
<reference evidence="2 3" key="1">
    <citation type="submission" date="2021-12" db="EMBL/GenBank/DDBJ databases">
        <title>Genome sequencing of bacteria with rrn-lacking chromosome and rrn-plasmid.</title>
        <authorList>
            <person name="Anda M."/>
            <person name="Iwasaki W."/>
        </authorList>
    </citation>
    <scope>NUCLEOTIDE SEQUENCE [LARGE SCALE GENOMIC DNA]</scope>
    <source>
        <strain evidence="2 3">DSM 100852</strain>
    </source>
</reference>
<dbReference type="KEGG" id="fax:FUAX_18250"/>
<organism evidence="2 3">
    <name type="scientific">Fulvitalea axinellae</name>
    <dbReference type="NCBI Taxonomy" id="1182444"/>
    <lineage>
        <taxon>Bacteria</taxon>
        <taxon>Pseudomonadati</taxon>
        <taxon>Bacteroidota</taxon>
        <taxon>Cytophagia</taxon>
        <taxon>Cytophagales</taxon>
        <taxon>Persicobacteraceae</taxon>
        <taxon>Fulvitalea</taxon>
    </lineage>
</organism>
<dbReference type="Proteomes" id="UP001348817">
    <property type="component" value="Chromosome"/>
</dbReference>
<dbReference type="RefSeq" id="WP_338394599.1">
    <property type="nucleotide sequence ID" value="NZ_AP025314.1"/>
</dbReference>
<keyword evidence="1" id="KW-1133">Transmembrane helix</keyword>
<accession>A0AAU9CMY6</accession>
<name>A0AAU9CMY6_9BACT</name>
<evidence type="ECO:0000313" key="3">
    <source>
        <dbReference type="Proteomes" id="UP001348817"/>
    </source>
</evidence>
<proteinExistence type="predicted"/>
<keyword evidence="1" id="KW-0472">Membrane</keyword>
<dbReference type="EMBL" id="AP025314">
    <property type="protein sequence ID" value="BDD09393.1"/>
    <property type="molecule type" value="Genomic_DNA"/>
</dbReference>
<feature type="transmembrane region" description="Helical" evidence="1">
    <location>
        <begin position="72"/>
        <end position="102"/>
    </location>
</feature>
<evidence type="ECO:0000256" key="1">
    <source>
        <dbReference type="SAM" id="Phobius"/>
    </source>
</evidence>